<feature type="region of interest" description="Disordered" evidence="1">
    <location>
        <begin position="49"/>
        <end position="80"/>
    </location>
</feature>
<comment type="caution">
    <text evidence="4">The sequence shown here is derived from an EMBL/GenBank/DDBJ whole genome shotgun (WGS) entry which is preliminary data.</text>
</comment>
<proteinExistence type="predicted"/>
<name>A0AAD2D3D3_EUPCR</name>
<gene>
    <name evidence="4" type="ORF">ECRASSUSDP1_LOCUS20049</name>
</gene>
<keyword evidence="2" id="KW-1133">Transmembrane helix</keyword>
<evidence type="ECO:0000256" key="3">
    <source>
        <dbReference type="SAM" id="SignalP"/>
    </source>
</evidence>
<feature type="signal peptide" evidence="3">
    <location>
        <begin position="1"/>
        <end position="27"/>
    </location>
</feature>
<sequence length="1037" mass="112965">MKLRSTKNLLLSLMVIIFLMLASVTLAEDDGSRDKRGIPAATWSTSWDRLSSVSSRNGPGLPGQWSPSYNPDAGASKNSTDNIQVDSLVQSSKIHVDTDLNSNKRVYSGHGIPYGTWSTSRDETSSASTRLAPGSVGQWSPYASPPDYEDSLATHHTTPRDLQETSTTFHSASGTRKATGAIHQNSGPTNPSTKTTSHAVLPAQSSVVAKGDTTHGSTTRVQGQTTFHGKTSADTASPTSKQVTRVGGSPVSSAAKVDATSSAIRPGVVEGYHTSVVGPVAGHVSIAEPALHYASVAEPVSFQAPIVEEVLPAHYRSPMSYERPAILFEHEEIVGTPMRIERPYILEETAIFEDVVVEHESPVIEYQRELPTTESQKFINEYNKNKYPGLIFGVDEEIEIEKCFHQAIDFYQNAQVEEVYEDGIIQTPFGSTHVRSPSYSHVNRPARQHEEVLEKCVHKTIIAPTTENGVRIPQVRYLNLTQIKTGTFEWPVVRKAQVLPRKTLEKTVTIPQVGFVDLCQDHPTTEHSVMIPQVHTVLVEQIVHTDECEVNIPQVHKIWIPIMGDVTVDQYPTKTRRVSLKQEWDCTIRCEDTRVHFIKIPQRDEGVTGTVIKNPYDEGKNICHNCHSSKCAGVGPSLNPFLIQEHRDVTPAPVIVQAVAPAPEPEVRVETKYVEVIKEVPIPCPEPEPQVIVAPAPAPVQAAVQAPPPEPEVKVVTETVYVEVPAPAAEPQVIIQKQDPTEIHHIKLGQCPCSETVIANPVSFAEGAPGAPIQFLQGGAAAASSGFPWWLIPLLLFLPLLLAMLLAWLLCRGRNRKEIVAAAPVEQESPKKKFVIEMRNQAKDRQSSAHAFGEERKAEATYNVQAKQESHAIQEVHAAQEARAVMGANTAKEARAGQDGSLVQETKIIKETTKIVKEAQSAHERAGGAGAVVIEKEGAGATGVEEGKAASAGSPGTKVKQQRLESPGSSRRSSGRNRSSRGSGSSKKVVKKRIVKMMKQGKLVAEKEEILDAEGNVIRTEIRKQGFTSESPGKSNE</sequence>
<dbReference type="Proteomes" id="UP001295684">
    <property type="component" value="Unassembled WGS sequence"/>
</dbReference>
<feature type="compositionally biased region" description="Polar residues" evidence="1">
    <location>
        <begin position="214"/>
        <end position="243"/>
    </location>
</feature>
<feature type="region of interest" description="Disordered" evidence="1">
    <location>
        <begin position="111"/>
        <end position="249"/>
    </location>
</feature>
<keyword evidence="2" id="KW-0812">Transmembrane</keyword>
<keyword evidence="5" id="KW-1185">Reference proteome</keyword>
<feature type="transmembrane region" description="Helical" evidence="2">
    <location>
        <begin position="787"/>
        <end position="810"/>
    </location>
</feature>
<keyword evidence="2" id="KW-0472">Membrane</keyword>
<feature type="region of interest" description="Disordered" evidence="1">
    <location>
        <begin position="944"/>
        <end position="993"/>
    </location>
</feature>
<evidence type="ECO:0000313" key="4">
    <source>
        <dbReference type="EMBL" id="CAI2378651.1"/>
    </source>
</evidence>
<evidence type="ECO:0000313" key="5">
    <source>
        <dbReference type="Proteomes" id="UP001295684"/>
    </source>
</evidence>
<evidence type="ECO:0000256" key="1">
    <source>
        <dbReference type="SAM" id="MobiDB-lite"/>
    </source>
</evidence>
<dbReference type="AlphaFoldDB" id="A0AAD2D3D3"/>
<keyword evidence="3" id="KW-0732">Signal</keyword>
<protein>
    <submittedName>
        <fullName evidence="4">Uncharacterized protein</fullName>
    </submittedName>
</protein>
<dbReference type="EMBL" id="CAMPGE010020400">
    <property type="protein sequence ID" value="CAI2378651.1"/>
    <property type="molecule type" value="Genomic_DNA"/>
</dbReference>
<evidence type="ECO:0000256" key="2">
    <source>
        <dbReference type="SAM" id="Phobius"/>
    </source>
</evidence>
<reference evidence="4" key="1">
    <citation type="submission" date="2023-07" db="EMBL/GenBank/DDBJ databases">
        <authorList>
            <consortium name="AG Swart"/>
            <person name="Singh M."/>
            <person name="Singh A."/>
            <person name="Seah K."/>
            <person name="Emmerich C."/>
        </authorList>
    </citation>
    <scope>NUCLEOTIDE SEQUENCE</scope>
    <source>
        <strain evidence="4">DP1</strain>
    </source>
</reference>
<feature type="chain" id="PRO_5042295730" evidence="3">
    <location>
        <begin position="28"/>
        <end position="1037"/>
    </location>
</feature>
<accession>A0AAD2D3D3</accession>
<feature type="compositionally biased region" description="Polar residues" evidence="1">
    <location>
        <begin position="164"/>
        <end position="207"/>
    </location>
</feature>
<organism evidence="4 5">
    <name type="scientific">Euplotes crassus</name>
    <dbReference type="NCBI Taxonomy" id="5936"/>
    <lineage>
        <taxon>Eukaryota</taxon>
        <taxon>Sar</taxon>
        <taxon>Alveolata</taxon>
        <taxon>Ciliophora</taxon>
        <taxon>Intramacronucleata</taxon>
        <taxon>Spirotrichea</taxon>
        <taxon>Hypotrichia</taxon>
        <taxon>Euplotida</taxon>
        <taxon>Euplotidae</taxon>
        <taxon>Moneuplotes</taxon>
    </lineage>
</organism>